<evidence type="ECO:0008006" key="3">
    <source>
        <dbReference type="Google" id="ProtNLM"/>
    </source>
</evidence>
<keyword evidence="2" id="KW-1185">Reference proteome</keyword>
<proteinExistence type="predicted"/>
<organism evidence="1 2">
    <name type="scientific">Streptomyces alfalfae</name>
    <dbReference type="NCBI Taxonomy" id="1642299"/>
    <lineage>
        <taxon>Bacteria</taxon>
        <taxon>Bacillati</taxon>
        <taxon>Actinomycetota</taxon>
        <taxon>Actinomycetes</taxon>
        <taxon>Kitasatosporales</taxon>
        <taxon>Streptomycetaceae</taxon>
        <taxon>Streptomyces</taxon>
    </lineage>
</organism>
<dbReference type="EMBL" id="CP015588">
    <property type="protein sequence ID" value="APY84484.1"/>
    <property type="molecule type" value="Genomic_DNA"/>
</dbReference>
<evidence type="ECO:0000313" key="2">
    <source>
        <dbReference type="Proteomes" id="UP000187191"/>
    </source>
</evidence>
<evidence type="ECO:0000313" key="1">
    <source>
        <dbReference type="EMBL" id="APY84484.1"/>
    </source>
</evidence>
<protein>
    <recommendedName>
        <fullName evidence="3">DUF4158 domain-containing protein</fullName>
    </recommendedName>
</protein>
<reference evidence="1 2" key="1">
    <citation type="submission" date="2016-05" db="EMBL/GenBank/DDBJ databases">
        <authorList>
            <person name="Gu J."/>
        </authorList>
    </citation>
    <scope>NUCLEOTIDE SEQUENCE [LARGE SCALE GENOMIC DNA]</scope>
    <source>
        <strain evidence="1 2">ACCC40021</strain>
    </source>
</reference>
<name>A0ABN4VCH2_9ACTN</name>
<accession>A0ABN4VCH2</accession>
<gene>
    <name evidence="1" type="ORF">A7J05_00625</name>
</gene>
<sequence length="80" mass="9239">MKSYTQYGRLPRGRFELPGEAVEFVARQVRVPASELDGYEWSGLMHANTKLLQDILAEKKWQKKLTDADRRPCPRCSGRT</sequence>
<dbReference type="Proteomes" id="UP000187191">
    <property type="component" value="Chromosome"/>
</dbReference>
<dbReference type="RefSeq" id="WP_076681839.1">
    <property type="nucleotide sequence ID" value="NZ_CP015588.1"/>
</dbReference>